<evidence type="ECO:0000313" key="3">
    <source>
        <dbReference type="Proteomes" id="UP001175000"/>
    </source>
</evidence>
<accession>A0AA40BX32</accession>
<keyword evidence="1" id="KW-1133">Transmembrane helix</keyword>
<dbReference type="AlphaFoldDB" id="A0AA40BX32"/>
<sequence length="246" mass="28335">MLLSKGFIVHIPSITEDEINHKSKEDTVVKLLALTQVLHLIIQLLVRKVYCLHTTQLETAVLGFSLCAAITYLLWPKKPKDIQLSTNLYITRDLTKDDRLLLSFLNRVGFFKNTVQAVGYTLPNRTVPNHCYSMVDSDTIMKMETDDVSVDSEDAGFILGGVVFGASHCIAWSFSSPSLIEHTLWRVCGVYTTVSIPIYYLCWYIPSKFRSFSRTREFQRAFMFVFYILYVLCRLFILVEMIRSLF</sequence>
<feature type="transmembrane region" description="Helical" evidence="1">
    <location>
        <begin position="57"/>
        <end position="75"/>
    </location>
</feature>
<evidence type="ECO:0000313" key="2">
    <source>
        <dbReference type="EMBL" id="KAK0616926.1"/>
    </source>
</evidence>
<protein>
    <submittedName>
        <fullName evidence="2">Uncharacterized protein</fullName>
    </submittedName>
</protein>
<dbReference type="EMBL" id="JAULSU010000005">
    <property type="protein sequence ID" value="KAK0616926.1"/>
    <property type="molecule type" value="Genomic_DNA"/>
</dbReference>
<evidence type="ECO:0000256" key="1">
    <source>
        <dbReference type="SAM" id="Phobius"/>
    </source>
</evidence>
<dbReference type="Proteomes" id="UP001175000">
    <property type="component" value="Unassembled WGS sequence"/>
</dbReference>
<reference evidence="2" key="1">
    <citation type="submission" date="2023-06" db="EMBL/GenBank/DDBJ databases">
        <title>Genome-scale phylogeny and comparative genomics of the fungal order Sordariales.</title>
        <authorList>
            <consortium name="Lawrence Berkeley National Laboratory"/>
            <person name="Hensen N."/>
            <person name="Bonometti L."/>
            <person name="Westerberg I."/>
            <person name="Brannstrom I.O."/>
            <person name="Guillou S."/>
            <person name="Cros-Aarteil S."/>
            <person name="Calhoun S."/>
            <person name="Haridas S."/>
            <person name="Kuo A."/>
            <person name="Mondo S."/>
            <person name="Pangilinan J."/>
            <person name="Riley R."/>
            <person name="Labutti K."/>
            <person name="Andreopoulos B."/>
            <person name="Lipzen A."/>
            <person name="Chen C."/>
            <person name="Yanf M."/>
            <person name="Daum C."/>
            <person name="Ng V."/>
            <person name="Clum A."/>
            <person name="Steindorff A."/>
            <person name="Ohm R."/>
            <person name="Martin F."/>
            <person name="Silar P."/>
            <person name="Natvig D."/>
            <person name="Lalanne C."/>
            <person name="Gautier V."/>
            <person name="Ament-Velasquez S.L."/>
            <person name="Kruys A."/>
            <person name="Hutchinson M.I."/>
            <person name="Powell A.J."/>
            <person name="Barry K."/>
            <person name="Miller A.N."/>
            <person name="Grigoriev I.V."/>
            <person name="Debuchy R."/>
            <person name="Gladieux P."/>
            <person name="Thoren M.H."/>
            <person name="Johannesson H."/>
        </authorList>
    </citation>
    <scope>NUCLEOTIDE SEQUENCE</scope>
    <source>
        <strain evidence="2">CBS 606.72</strain>
    </source>
</reference>
<keyword evidence="3" id="KW-1185">Reference proteome</keyword>
<gene>
    <name evidence="2" type="ORF">B0T14DRAFT_254595</name>
</gene>
<dbReference type="PANTHER" id="PTHR35043:SF7">
    <property type="entry name" value="TRANSCRIPTION FACTOR DOMAIN-CONTAINING PROTEIN"/>
    <property type="match status" value="1"/>
</dbReference>
<organism evidence="2 3">
    <name type="scientific">Immersiella caudata</name>
    <dbReference type="NCBI Taxonomy" id="314043"/>
    <lineage>
        <taxon>Eukaryota</taxon>
        <taxon>Fungi</taxon>
        <taxon>Dikarya</taxon>
        <taxon>Ascomycota</taxon>
        <taxon>Pezizomycotina</taxon>
        <taxon>Sordariomycetes</taxon>
        <taxon>Sordariomycetidae</taxon>
        <taxon>Sordariales</taxon>
        <taxon>Lasiosphaeriaceae</taxon>
        <taxon>Immersiella</taxon>
    </lineage>
</organism>
<dbReference type="PANTHER" id="PTHR35043">
    <property type="entry name" value="TRANSCRIPTION FACTOR DOMAIN-CONTAINING PROTEIN"/>
    <property type="match status" value="1"/>
</dbReference>
<feature type="transmembrane region" description="Helical" evidence="1">
    <location>
        <begin position="218"/>
        <end position="239"/>
    </location>
</feature>
<name>A0AA40BX32_9PEZI</name>
<comment type="caution">
    <text evidence="2">The sequence shown here is derived from an EMBL/GenBank/DDBJ whole genome shotgun (WGS) entry which is preliminary data.</text>
</comment>
<proteinExistence type="predicted"/>
<keyword evidence="1" id="KW-0812">Transmembrane</keyword>
<feature type="transmembrane region" description="Helical" evidence="1">
    <location>
        <begin position="155"/>
        <end position="175"/>
    </location>
</feature>
<feature type="transmembrane region" description="Helical" evidence="1">
    <location>
        <begin position="187"/>
        <end position="206"/>
    </location>
</feature>
<keyword evidence="1" id="KW-0472">Membrane</keyword>